<evidence type="ECO:0000313" key="2">
    <source>
        <dbReference type="Proteomes" id="UP000003277"/>
    </source>
</evidence>
<organism evidence="1 2">
    <name type="scientific">Dialister succinatiphilus YIT 11850</name>
    <dbReference type="NCBI Taxonomy" id="742743"/>
    <lineage>
        <taxon>Bacteria</taxon>
        <taxon>Bacillati</taxon>
        <taxon>Bacillota</taxon>
        <taxon>Negativicutes</taxon>
        <taxon>Veillonellales</taxon>
        <taxon>Veillonellaceae</taxon>
        <taxon>Dialister</taxon>
    </lineage>
</organism>
<accession>H1D1M0</accession>
<reference evidence="1 2" key="1">
    <citation type="submission" date="2011-11" db="EMBL/GenBank/DDBJ databases">
        <title>The Genome Sequence of Dialister succinatiphilus YIT 11850.</title>
        <authorList>
            <consortium name="The Broad Institute Genome Sequencing Platform"/>
            <person name="Earl A."/>
            <person name="Ward D."/>
            <person name="Feldgarden M."/>
            <person name="Gevers D."/>
            <person name="Morotomi M."/>
            <person name="Young S.K."/>
            <person name="Zeng Q."/>
            <person name="Gargeya S."/>
            <person name="Fitzgerald M."/>
            <person name="Haas B."/>
            <person name="Abouelleil A."/>
            <person name="Alvarado L."/>
            <person name="Arachchi H.M."/>
            <person name="Berlin A."/>
            <person name="Brown A."/>
            <person name="Chapman S.B."/>
            <person name="Dunbar C."/>
            <person name="Gearin G."/>
            <person name="Goldberg J."/>
            <person name="Griggs A."/>
            <person name="Gujja S."/>
            <person name="Heiman D."/>
            <person name="Howarth C."/>
            <person name="Lui A."/>
            <person name="MacDonald P.J.P."/>
            <person name="Montmayeur A."/>
            <person name="Murphy C."/>
            <person name="Neiman D."/>
            <person name="Pearson M."/>
            <person name="Priest M."/>
            <person name="Roberts A."/>
            <person name="Saif S."/>
            <person name="Shea T."/>
            <person name="Sisk P."/>
            <person name="Stolte C."/>
            <person name="Sykes S."/>
            <person name="Wortman J."/>
            <person name="Nusbaum C."/>
            <person name="Birren B."/>
        </authorList>
    </citation>
    <scope>NUCLEOTIDE SEQUENCE [LARGE SCALE GENOMIC DNA]</scope>
    <source>
        <strain evidence="1 2">YIT 11850</strain>
    </source>
</reference>
<comment type="caution">
    <text evidence="1">The sequence shown here is derived from an EMBL/GenBank/DDBJ whole genome shotgun (WGS) entry which is preliminary data.</text>
</comment>
<dbReference type="RefSeq" id="WP_008860002.1">
    <property type="nucleotide sequence ID" value="NZ_JH591188.1"/>
</dbReference>
<dbReference type="PATRIC" id="fig|742743.3.peg.1546"/>
<evidence type="ECO:0008006" key="3">
    <source>
        <dbReference type="Google" id="ProtNLM"/>
    </source>
</evidence>
<protein>
    <recommendedName>
        <fullName evidence="3">VWFA domain-containing protein</fullName>
    </recommendedName>
</protein>
<dbReference type="Gene3D" id="3.40.50.410">
    <property type="entry name" value="von Willebrand factor, type A domain"/>
    <property type="match status" value="1"/>
</dbReference>
<name>H1D1M0_9FIRM</name>
<keyword evidence="2" id="KW-1185">Reference proteome</keyword>
<dbReference type="HOGENOM" id="CLU_080398_1_0_9"/>
<dbReference type="SUPFAM" id="SSF53300">
    <property type="entry name" value="vWA-like"/>
    <property type="match status" value="1"/>
</dbReference>
<gene>
    <name evidence="1" type="ORF">HMPREF9453_01508</name>
</gene>
<dbReference type="STRING" id="742743.HMPREF9453_01508"/>
<dbReference type="Proteomes" id="UP000003277">
    <property type="component" value="Unassembled WGS sequence"/>
</dbReference>
<dbReference type="GeneID" id="98910802"/>
<dbReference type="eggNOG" id="COG2304">
    <property type="taxonomic scope" value="Bacteria"/>
</dbReference>
<dbReference type="OrthoDB" id="9790144at2"/>
<dbReference type="EMBL" id="ADLT01000050">
    <property type="protein sequence ID" value="EHO62548.1"/>
    <property type="molecule type" value="Genomic_DNA"/>
</dbReference>
<dbReference type="AlphaFoldDB" id="H1D1M0"/>
<dbReference type="InterPro" id="IPR036465">
    <property type="entry name" value="vWFA_dom_sf"/>
</dbReference>
<proteinExistence type="predicted"/>
<evidence type="ECO:0000313" key="1">
    <source>
        <dbReference type="EMBL" id="EHO62548.1"/>
    </source>
</evidence>
<sequence length="196" mass="22037">MKQEMTELVCIIDRSGSMSGFESDTIGSFNGMIEKQKKLPGTCYLTVVLFNQTMDMVYDREDISHVPPMTEKDYVAGGCTAMLDAVGLSIRRMEKLLSHKPKDARPDHVVFFITTDGCENASTRFSWNDIHRLISKGKEMGWTFIFSGADIDVKETADRMGIDEDRAYAFQRTPAGIAKNMVIVDECLEAIRKGMK</sequence>